<reference evidence="3 4" key="1">
    <citation type="journal article" date="2023" name="Sci. Data">
        <title>Genome assembly of the Korean intertidal mud-creeper Batillaria attramentaria.</title>
        <authorList>
            <person name="Patra A.K."/>
            <person name="Ho P.T."/>
            <person name="Jun S."/>
            <person name="Lee S.J."/>
            <person name="Kim Y."/>
            <person name="Won Y.J."/>
        </authorList>
    </citation>
    <scope>NUCLEOTIDE SEQUENCE [LARGE SCALE GENOMIC DNA]</scope>
    <source>
        <strain evidence="3">Wonlab-2016</strain>
    </source>
</reference>
<evidence type="ECO:0000259" key="2">
    <source>
        <dbReference type="PROSITE" id="PS50041"/>
    </source>
</evidence>
<dbReference type="CDD" id="cd00037">
    <property type="entry name" value="CLECT"/>
    <property type="match status" value="1"/>
</dbReference>
<dbReference type="SUPFAM" id="SSF56436">
    <property type="entry name" value="C-type lectin-like"/>
    <property type="match status" value="1"/>
</dbReference>
<dbReference type="InterPro" id="IPR050111">
    <property type="entry name" value="C-type_lectin/snaclec_domain"/>
</dbReference>
<keyword evidence="1" id="KW-0732">Signal</keyword>
<keyword evidence="4" id="KW-1185">Reference proteome</keyword>
<proteinExistence type="predicted"/>
<dbReference type="Pfam" id="PF00059">
    <property type="entry name" value="Lectin_C"/>
    <property type="match status" value="1"/>
</dbReference>
<comment type="caution">
    <text evidence="3">The sequence shown here is derived from an EMBL/GenBank/DDBJ whole genome shotgun (WGS) entry which is preliminary data.</text>
</comment>
<evidence type="ECO:0000313" key="3">
    <source>
        <dbReference type="EMBL" id="KAK7457747.1"/>
    </source>
</evidence>
<dbReference type="Proteomes" id="UP001519460">
    <property type="component" value="Unassembled WGS sequence"/>
</dbReference>
<feature type="chain" id="PRO_5044813877" description="C-type lectin domain-containing protein" evidence="1">
    <location>
        <begin position="21"/>
        <end position="156"/>
    </location>
</feature>
<sequence>MLLRLALTAVLTSVFAAVWAECPNGFVRHDSSCYKVFHIKGSWSEAKGYCNIFGAQLASIQSERESSFLSGLLGRDGLAAFNPGRFWLDATDLISEGDWVWAGNEEHVDSTMAHWAPGEPSDTNHAEHCLALDFTKGLMWTDEDCELKNNFICEFQ</sequence>
<gene>
    <name evidence="3" type="ORF">BaRGS_00039208</name>
</gene>
<dbReference type="Gene3D" id="3.10.100.10">
    <property type="entry name" value="Mannose-Binding Protein A, subunit A"/>
    <property type="match status" value="1"/>
</dbReference>
<dbReference type="PROSITE" id="PS50041">
    <property type="entry name" value="C_TYPE_LECTIN_2"/>
    <property type="match status" value="1"/>
</dbReference>
<feature type="domain" description="C-type lectin" evidence="2">
    <location>
        <begin position="29"/>
        <end position="154"/>
    </location>
</feature>
<dbReference type="PANTHER" id="PTHR22803">
    <property type="entry name" value="MANNOSE, PHOSPHOLIPASE, LECTIN RECEPTOR RELATED"/>
    <property type="match status" value="1"/>
</dbReference>
<feature type="signal peptide" evidence="1">
    <location>
        <begin position="1"/>
        <end position="20"/>
    </location>
</feature>
<evidence type="ECO:0000256" key="1">
    <source>
        <dbReference type="SAM" id="SignalP"/>
    </source>
</evidence>
<dbReference type="EMBL" id="JACVVK020000670">
    <property type="protein sequence ID" value="KAK7457747.1"/>
    <property type="molecule type" value="Genomic_DNA"/>
</dbReference>
<accession>A0ABD0J4Q3</accession>
<dbReference type="SMART" id="SM00034">
    <property type="entry name" value="CLECT"/>
    <property type="match status" value="1"/>
</dbReference>
<dbReference type="InterPro" id="IPR016187">
    <property type="entry name" value="CTDL_fold"/>
</dbReference>
<dbReference type="InterPro" id="IPR016186">
    <property type="entry name" value="C-type_lectin-like/link_sf"/>
</dbReference>
<organism evidence="3 4">
    <name type="scientific">Batillaria attramentaria</name>
    <dbReference type="NCBI Taxonomy" id="370345"/>
    <lineage>
        <taxon>Eukaryota</taxon>
        <taxon>Metazoa</taxon>
        <taxon>Spiralia</taxon>
        <taxon>Lophotrochozoa</taxon>
        <taxon>Mollusca</taxon>
        <taxon>Gastropoda</taxon>
        <taxon>Caenogastropoda</taxon>
        <taxon>Sorbeoconcha</taxon>
        <taxon>Cerithioidea</taxon>
        <taxon>Batillariidae</taxon>
        <taxon>Batillaria</taxon>
    </lineage>
</organism>
<dbReference type="InterPro" id="IPR001304">
    <property type="entry name" value="C-type_lectin-like"/>
</dbReference>
<evidence type="ECO:0000313" key="4">
    <source>
        <dbReference type="Proteomes" id="UP001519460"/>
    </source>
</evidence>
<name>A0ABD0J4Q3_9CAEN</name>
<protein>
    <recommendedName>
        <fullName evidence="2">C-type lectin domain-containing protein</fullName>
    </recommendedName>
</protein>
<dbReference type="AlphaFoldDB" id="A0ABD0J4Q3"/>